<dbReference type="PANTHER" id="PTHR17490:SF16">
    <property type="entry name" value="THREONYLCARBAMOYL-AMP SYNTHASE"/>
    <property type="match status" value="1"/>
</dbReference>
<dbReference type="EC" id="2.7.7.87" evidence="3"/>
<gene>
    <name evidence="13" type="ORF">US29_C0026G0008</name>
</gene>
<reference evidence="13 14" key="1">
    <citation type="journal article" date="2015" name="Nature">
        <title>rRNA introns, odd ribosomes, and small enigmatic genomes across a large radiation of phyla.</title>
        <authorList>
            <person name="Brown C.T."/>
            <person name="Hug L.A."/>
            <person name="Thomas B.C."/>
            <person name="Sharon I."/>
            <person name="Castelle C.J."/>
            <person name="Singh A."/>
            <person name="Wilkins M.J."/>
            <person name="Williams K.H."/>
            <person name="Banfield J.F."/>
        </authorList>
    </citation>
    <scope>NUCLEOTIDE SEQUENCE [LARGE SCALE GENOMIC DNA]</scope>
</reference>
<dbReference type="PANTHER" id="PTHR17490">
    <property type="entry name" value="SUA5"/>
    <property type="match status" value="1"/>
</dbReference>
<evidence type="ECO:0000313" key="13">
    <source>
        <dbReference type="EMBL" id="KKQ16409.1"/>
    </source>
</evidence>
<comment type="subcellular location">
    <subcellularLocation>
        <location evidence="1">Cytoplasm</location>
    </subcellularLocation>
</comment>
<keyword evidence="5" id="KW-0808">Transferase</keyword>
<name>A0A0G0HWG9_9BACT</name>
<evidence type="ECO:0000259" key="12">
    <source>
        <dbReference type="PROSITE" id="PS51163"/>
    </source>
</evidence>
<feature type="domain" description="YrdC-like" evidence="12">
    <location>
        <begin position="11"/>
        <end position="200"/>
    </location>
</feature>
<dbReference type="InterPro" id="IPR006070">
    <property type="entry name" value="Sua5-like_dom"/>
</dbReference>
<dbReference type="GO" id="GO:0003725">
    <property type="term" value="F:double-stranded RNA binding"/>
    <property type="evidence" value="ECO:0007669"/>
    <property type="project" value="InterPro"/>
</dbReference>
<organism evidence="13 14">
    <name type="scientific">candidate division WS6 bacterium GW2011_GWF1_36_8</name>
    <dbReference type="NCBI Taxonomy" id="1619098"/>
    <lineage>
        <taxon>Bacteria</taxon>
        <taxon>Candidatus Dojkabacteria</taxon>
    </lineage>
</organism>
<dbReference type="SUPFAM" id="SSF52540">
    <property type="entry name" value="P-loop containing nucleoside triphosphate hydrolases"/>
    <property type="match status" value="1"/>
</dbReference>
<keyword evidence="8" id="KW-0547">Nucleotide-binding</keyword>
<dbReference type="GO" id="GO:0005524">
    <property type="term" value="F:ATP binding"/>
    <property type="evidence" value="ECO:0007669"/>
    <property type="project" value="UniProtKB-KW"/>
</dbReference>
<dbReference type="SUPFAM" id="SSF55821">
    <property type="entry name" value="YrdC/RibB"/>
    <property type="match status" value="1"/>
</dbReference>
<dbReference type="NCBIfam" id="TIGR00150">
    <property type="entry name" value="T6A_YjeE"/>
    <property type="match status" value="1"/>
</dbReference>
<evidence type="ECO:0000256" key="7">
    <source>
        <dbReference type="ARBA" id="ARBA00022695"/>
    </source>
</evidence>
<evidence type="ECO:0000313" key="14">
    <source>
        <dbReference type="Proteomes" id="UP000033886"/>
    </source>
</evidence>
<protein>
    <recommendedName>
        <fullName evidence="10">L-threonylcarbamoyladenylate synthase</fullName>
        <ecNumber evidence="3">2.7.7.87</ecNumber>
    </recommendedName>
    <alternativeName>
        <fullName evidence="10">L-threonylcarbamoyladenylate synthase</fullName>
    </alternativeName>
</protein>
<dbReference type="Gene3D" id="3.90.870.10">
    <property type="entry name" value="DHBP synthase"/>
    <property type="match status" value="1"/>
</dbReference>
<dbReference type="PROSITE" id="PS51163">
    <property type="entry name" value="YRDC"/>
    <property type="match status" value="1"/>
</dbReference>
<comment type="similarity">
    <text evidence="2">Belongs to the SUA5 family.</text>
</comment>
<evidence type="ECO:0000256" key="3">
    <source>
        <dbReference type="ARBA" id="ARBA00012584"/>
    </source>
</evidence>
<keyword evidence="4" id="KW-0963">Cytoplasm</keyword>
<sequence>MLRIDVNQKKEESIQKAVSILKDGGLLIFPCETCYGLGCDATNPKALAKLLDYKKFRGSKPISIAVSGREMAEKYVEINEMAENLYKNYLPGPITVISMSKGELVPPVVSMQGAVGVRYPDYDYLLEVIKAFGKPITSTSANVSYKSAPSNIDQLIKDLPKKSKDLVDLILDAGTLPQNPPSTVLDTTMNQLSVLRQGKLEFENALIKNKKIEEKQTKLTEETIKLGKEFADEYLKEDMPIVVALSGELGAGKTQFTKGIALSLGVNEIVNSPTYTIINEYQYMRDGHKNVLAHMDTWRLENSELEKSGLIQHLEQGNIVVIEWADKFYQEIAALCDNMNIPMYKVVIKYISLEERNIEIYEA</sequence>
<comment type="catalytic activity">
    <reaction evidence="11">
        <text>L-threonine + hydrogencarbonate + ATP = L-threonylcarbamoyladenylate + diphosphate + H2O</text>
        <dbReference type="Rhea" id="RHEA:36407"/>
        <dbReference type="ChEBI" id="CHEBI:15377"/>
        <dbReference type="ChEBI" id="CHEBI:17544"/>
        <dbReference type="ChEBI" id="CHEBI:30616"/>
        <dbReference type="ChEBI" id="CHEBI:33019"/>
        <dbReference type="ChEBI" id="CHEBI:57926"/>
        <dbReference type="ChEBI" id="CHEBI:73682"/>
        <dbReference type="EC" id="2.7.7.87"/>
    </reaction>
</comment>
<evidence type="ECO:0000256" key="5">
    <source>
        <dbReference type="ARBA" id="ARBA00022679"/>
    </source>
</evidence>
<dbReference type="InterPro" id="IPR027417">
    <property type="entry name" value="P-loop_NTPase"/>
</dbReference>
<evidence type="ECO:0000256" key="11">
    <source>
        <dbReference type="ARBA" id="ARBA00048366"/>
    </source>
</evidence>
<dbReference type="GO" id="GO:0006450">
    <property type="term" value="P:regulation of translational fidelity"/>
    <property type="evidence" value="ECO:0007669"/>
    <property type="project" value="TreeGrafter"/>
</dbReference>
<dbReference type="InterPro" id="IPR003442">
    <property type="entry name" value="T6A_TsaE"/>
</dbReference>
<comment type="caution">
    <text evidence="13">The sequence shown here is derived from an EMBL/GenBank/DDBJ whole genome shotgun (WGS) entry which is preliminary data.</text>
</comment>
<dbReference type="GO" id="GO:0061710">
    <property type="term" value="F:L-threonylcarbamoyladenylate synthase"/>
    <property type="evidence" value="ECO:0007669"/>
    <property type="project" value="UniProtKB-EC"/>
</dbReference>
<dbReference type="InterPro" id="IPR050156">
    <property type="entry name" value="TC-AMP_synthase_SUA5"/>
</dbReference>
<dbReference type="Pfam" id="PF01300">
    <property type="entry name" value="Sua5_yciO_yrdC"/>
    <property type="match status" value="1"/>
</dbReference>
<dbReference type="InterPro" id="IPR017945">
    <property type="entry name" value="DHBP_synth_RibB-like_a/b_dom"/>
</dbReference>
<accession>A0A0G0HWG9</accession>
<dbReference type="AlphaFoldDB" id="A0A0G0HWG9"/>
<evidence type="ECO:0000256" key="2">
    <source>
        <dbReference type="ARBA" id="ARBA00007663"/>
    </source>
</evidence>
<evidence type="ECO:0000256" key="10">
    <source>
        <dbReference type="ARBA" id="ARBA00029774"/>
    </source>
</evidence>
<evidence type="ECO:0000256" key="6">
    <source>
        <dbReference type="ARBA" id="ARBA00022694"/>
    </source>
</evidence>
<dbReference type="Proteomes" id="UP000033886">
    <property type="component" value="Unassembled WGS sequence"/>
</dbReference>
<evidence type="ECO:0000256" key="8">
    <source>
        <dbReference type="ARBA" id="ARBA00022741"/>
    </source>
</evidence>
<dbReference type="GO" id="GO:0000049">
    <property type="term" value="F:tRNA binding"/>
    <property type="evidence" value="ECO:0007669"/>
    <property type="project" value="TreeGrafter"/>
</dbReference>
<dbReference type="PATRIC" id="fig|1619098.3.peg.309"/>
<dbReference type="NCBIfam" id="TIGR00057">
    <property type="entry name" value="L-threonylcarbamoyladenylate synthase"/>
    <property type="match status" value="1"/>
</dbReference>
<dbReference type="GO" id="GO:0002949">
    <property type="term" value="P:tRNA threonylcarbamoyladenosine modification"/>
    <property type="evidence" value="ECO:0007669"/>
    <property type="project" value="InterPro"/>
</dbReference>
<evidence type="ECO:0000256" key="9">
    <source>
        <dbReference type="ARBA" id="ARBA00022840"/>
    </source>
</evidence>
<dbReference type="Pfam" id="PF02367">
    <property type="entry name" value="TsaE"/>
    <property type="match status" value="1"/>
</dbReference>
<evidence type="ECO:0000256" key="4">
    <source>
        <dbReference type="ARBA" id="ARBA00022490"/>
    </source>
</evidence>
<keyword evidence="6" id="KW-0819">tRNA processing</keyword>
<dbReference type="Gene3D" id="3.40.50.300">
    <property type="entry name" value="P-loop containing nucleotide triphosphate hydrolases"/>
    <property type="match status" value="1"/>
</dbReference>
<proteinExistence type="inferred from homology"/>
<evidence type="ECO:0000256" key="1">
    <source>
        <dbReference type="ARBA" id="ARBA00004496"/>
    </source>
</evidence>
<keyword evidence="9" id="KW-0067">ATP-binding</keyword>
<dbReference type="GO" id="GO:0005737">
    <property type="term" value="C:cytoplasm"/>
    <property type="evidence" value="ECO:0007669"/>
    <property type="project" value="UniProtKB-SubCell"/>
</dbReference>
<dbReference type="EMBL" id="LBSK01000026">
    <property type="protein sequence ID" value="KKQ16409.1"/>
    <property type="molecule type" value="Genomic_DNA"/>
</dbReference>
<keyword evidence="7" id="KW-0548">Nucleotidyltransferase</keyword>